<dbReference type="OrthoDB" id="796761at2"/>
<comment type="caution">
    <text evidence="1">The sequence shown here is derived from an EMBL/GenBank/DDBJ whole genome shotgun (WGS) entry which is preliminary data.</text>
</comment>
<dbReference type="EMBL" id="QWDC01000001">
    <property type="protein sequence ID" value="RFZ94134.1"/>
    <property type="molecule type" value="Genomic_DNA"/>
</dbReference>
<accession>A0A372NW31</accession>
<dbReference type="AlphaFoldDB" id="A0A372NW31"/>
<organism evidence="1 2">
    <name type="scientific">Mucilaginibacter conchicola</name>
    <dbReference type="NCBI Taxonomy" id="2303333"/>
    <lineage>
        <taxon>Bacteria</taxon>
        <taxon>Pseudomonadati</taxon>
        <taxon>Bacteroidota</taxon>
        <taxon>Sphingobacteriia</taxon>
        <taxon>Sphingobacteriales</taxon>
        <taxon>Sphingobacteriaceae</taxon>
        <taxon>Mucilaginibacter</taxon>
    </lineage>
</organism>
<gene>
    <name evidence="1" type="ORF">D0C36_00830</name>
</gene>
<keyword evidence="2" id="KW-1185">Reference proteome</keyword>
<evidence type="ECO:0000313" key="2">
    <source>
        <dbReference type="Proteomes" id="UP000264217"/>
    </source>
</evidence>
<name>A0A372NW31_9SPHI</name>
<dbReference type="RefSeq" id="WP_117389700.1">
    <property type="nucleotide sequence ID" value="NZ_QWDC01000001.1"/>
</dbReference>
<dbReference type="InterPro" id="IPR026337">
    <property type="entry name" value="AKG_HExxH"/>
</dbReference>
<dbReference type="Proteomes" id="UP000264217">
    <property type="component" value="Unassembled WGS sequence"/>
</dbReference>
<evidence type="ECO:0000313" key="1">
    <source>
        <dbReference type="EMBL" id="RFZ94134.1"/>
    </source>
</evidence>
<evidence type="ECO:0008006" key="3">
    <source>
        <dbReference type="Google" id="ProtNLM"/>
    </source>
</evidence>
<proteinExistence type="predicted"/>
<sequence>MLPDDLLKKDIKAFLSSPFPLWENQLTNKLVALEYERLLSIQIDGRLAYATATALHQTKSDTDKQFLAAYASNMIYLEAPDKDHLAGFYEEHGLLPLNKRELVRQRAATKLKAALELLAEIPECVACIASLVNCIQVIASEGPDYDTSYSHPAIPFTIFLSVCEDDSPLSTIRVAEGILHEAMHLKLSLIQQQVILVEPGSKETFYSPWRDTERPLMGVIHGFFVFRAIQNFMKQYLAQSQTDNSTFNHLSYRLSDIEADFRALQNFSTCKTLSKAGIKFTTKLLEPIA</sequence>
<protein>
    <recommendedName>
        <fullName evidence="3">HEXXH motif domain-containing protein</fullName>
    </recommendedName>
</protein>
<reference evidence="1 2" key="1">
    <citation type="submission" date="2018-08" db="EMBL/GenBank/DDBJ databases">
        <title>Mucilaginibacter sp. MYSH2.</title>
        <authorList>
            <person name="Seo T."/>
        </authorList>
    </citation>
    <scope>NUCLEOTIDE SEQUENCE [LARGE SCALE GENOMIC DNA]</scope>
    <source>
        <strain evidence="1 2">MYSH2</strain>
    </source>
</reference>
<dbReference type="NCBIfam" id="TIGR04267">
    <property type="entry name" value="mod_HExxH"/>
    <property type="match status" value="1"/>
</dbReference>